<organism evidence="1 2">
    <name type="scientific">Dreissena polymorpha</name>
    <name type="common">Zebra mussel</name>
    <name type="synonym">Mytilus polymorpha</name>
    <dbReference type="NCBI Taxonomy" id="45954"/>
    <lineage>
        <taxon>Eukaryota</taxon>
        <taxon>Metazoa</taxon>
        <taxon>Spiralia</taxon>
        <taxon>Lophotrochozoa</taxon>
        <taxon>Mollusca</taxon>
        <taxon>Bivalvia</taxon>
        <taxon>Autobranchia</taxon>
        <taxon>Heteroconchia</taxon>
        <taxon>Euheterodonta</taxon>
        <taxon>Imparidentia</taxon>
        <taxon>Neoheterodontei</taxon>
        <taxon>Myida</taxon>
        <taxon>Dreissenoidea</taxon>
        <taxon>Dreissenidae</taxon>
        <taxon>Dreissena</taxon>
    </lineage>
</organism>
<protein>
    <submittedName>
        <fullName evidence="1">Uncharacterized protein</fullName>
    </submittedName>
</protein>
<dbReference type="AlphaFoldDB" id="A0A9D4F6B8"/>
<evidence type="ECO:0000313" key="2">
    <source>
        <dbReference type="Proteomes" id="UP000828390"/>
    </source>
</evidence>
<dbReference type="Proteomes" id="UP000828390">
    <property type="component" value="Unassembled WGS sequence"/>
</dbReference>
<accession>A0A9D4F6B8</accession>
<gene>
    <name evidence="1" type="ORF">DPMN_168855</name>
</gene>
<proteinExistence type="predicted"/>
<comment type="caution">
    <text evidence="1">The sequence shown here is derived from an EMBL/GenBank/DDBJ whole genome shotgun (WGS) entry which is preliminary data.</text>
</comment>
<evidence type="ECO:0000313" key="1">
    <source>
        <dbReference type="EMBL" id="KAH3790650.1"/>
    </source>
</evidence>
<feature type="non-terminal residue" evidence="1">
    <location>
        <position position="100"/>
    </location>
</feature>
<reference evidence="1" key="2">
    <citation type="submission" date="2020-11" db="EMBL/GenBank/DDBJ databases">
        <authorList>
            <person name="McCartney M.A."/>
            <person name="Auch B."/>
            <person name="Kono T."/>
            <person name="Mallez S."/>
            <person name="Becker A."/>
            <person name="Gohl D.M."/>
            <person name="Silverstein K.A.T."/>
            <person name="Koren S."/>
            <person name="Bechman K.B."/>
            <person name="Herman A."/>
            <person name="Abrahante J.E."/>
            <person name="Garbe J."/>
        </authorList>
    </citation>
    <scope>NUCLEOTIDE SEQUENCE</scope>
    <source>
        <strain evidence="1">Duluth1</strain>
        <tissue evidence="1">Whole animal</tissue>
    </source>
</reference>
<dbReference type="EMBL" id="JAIWYP010000008">
    <property type="protein sequence ID" value="KAH3790650.1"/>
    <property type="molecule type" value="Genomic_DNA"/>
</dbReference>
<name>A0A9D4F6B8_DREPO</name>
<reference evidence="1" key="1">
    <citation type="journal article" date="2019" name="bioRxiv">
        <title>The Genome of the Zebra Mussel, Dreissena polymorpha: A Resource for Invasive Species Research.</title>
        <authorList>
            <person name="McCartney M.A."/>
            <person name="Auch B."/>
            <person name="Kono T."/>
            <person name="Mallez S."/>
            <person name="Zhang Y."/>
            <person name="Obille A."/>
            <person name="Becker A."/>
            <person name="Abrahante J.E."/>
            <person name="Garbe J."/>
            <person name="Badalamenti J.P."/>
            <person name="Herman A."/>
            <person name="Mangelson H."/>
            <person name="Liachko I."/>
            <person name="Sullivan S."/>
            <person name="Sone E.D."/>
            <person name="Koren S."/>
            <person name="Silverstein K.A.T."/>
            <person name="Beckman K.B."/>
            <person name="Gohl D.M."/>
        </authorList>
    </citation>
    <scope>NUCLEOTIDE SEQUENCE</scope>
    <source>
        <strain evidence="1">Duluth1</strain>
        <tissue evidence="1">Whole animal</tissue>
    </source>
</reference>
<sequence>IVKTKANQILIPWMKDIVNHFWFACSKADSYEEFLGISATKEALLHQYHRCYNKKSKHWSVFPEKVAKTYGYIPEMAEMLYKKRIKDKVGMGRKNGLGRR</sequence>
<keyword evidence="2" id="KW-1185">Reference proteome</keyword>